<keyword evidence="4" id="KW-1185">Reference proteome</keyword>
<reference evidence="3 4" key="1">
    <citation type="submission" date="2024-02" db="EMBL/GenBank/DDBJ databases">
        <authorList>
            <person name="Chen Y."/>
            <person name="Shah S."/>
            <person name="Dougan E. K."/>
            <person name="Thang M."/>
            <person name="Chan C."/>
        </authorList>
    </citation>
    <scope>NUCLEOTIDE SEQUENCE [LARGE SCALE GENOMIC DNA]</scope>
</reference>
<keyword evidence="1" id="KW-1133">Transmembrane helix</keyword>
<dbReference type="PANTHER" id="PTHR46967:SF2">
    <property type="entry name" value="SUSHI, VON WILLEBRAND FACTOR TYPE A, EGF AND PENTRAXIN DOMAIN-CONTAINING PROTEIN 1-LIKE"/>
    <property type="match status" value="1"/>
</dbReference>
<feature type="transmembrane region" description="Helical" evidence="1">
    <location>
        <begin position="1003"/>
        <end position="1029"/>
    </location>
</feature>
<dbReference type="SUPFAM" id="SSF57184">
    <property type="entry name" value="Growth factor receptor domain"/>
    <property type="match status" value="1"/>
</dbReference>
<feature type="transmembrane region" description="Helical" evidence="1">
    <location>
        <begin position="776"/>
        <end position="795"/>
    </location>
</feature>
<evidence type="ECO:0000313" key="4">
    <source>
        <dbReference type="Proteomes" id="UP001642484"/>
    </source>
</evidence>
<feature type="transmembrane region" description="Helical" evidence="1">
    <location>
        <begin position="938"/>
        <end position="957"/>
    </location>
</feature>
<dbReference type="Gene3D" id="3.40.190.100">
    <property type="entry name" value="Glycine betaine-binding periplasmic protein, domain 2"/>
    <property type="match status" value="1"/>
</dbReference>
<proteinExistence type="predicted"/>
<dbReference type="SMART" id="SM01411">
    <property type="entry name" value="Ephrin_rec_like"/>
    <property type="match status" value="2"/>
</dbReference>
<name>A0ABP0L3R3_9DINO</name>
<accession>A0ABP0L3R3</accession>
<protein>
    <recommendedName>
        <fullName evidence="2">Tyrosine-protein kinase ephrin type A/B receptor-like domain-containing protein</fullName>
    </recommendedName>
</protein>
<dbReference type="Pfam" id="PF07699">
    <property type="entry name" value="Ephrin_rec_like"/>
    <property type="match status" value="1"/>
</dbReference>
<keyword evidence="1" id="KW-0812">Transmembrane</keyword>
<sequence length="1181" mass="129932">MKRKPTCAHLGSRRLCDRQRFNIFRAMACQDRLILVVLLCLSLDFLILPLYAQEATCLADAVPEGKRQNLVNGNATYPIGIWVNGWPAGFVTASMVRILLEERLGFKAIEQGPGWNTVDGFYALAGCLTPTNIEDRGCEPKPTTTYNHICVEGWTESYAATWAEIERDLTETAPENLGNMGYFGKTSMFLPASAQEAAYNAEGLILEFYRGFNVSWTTPSRYFQPPSVIDTSLLKRCNETRMMISQAMEFYANLTGDWDGVEIITGPTGREVRGKCFQEYFWYPPSCREDTSLCVPFFTGGNGWNYEETMQKATAWNMPLAPAVAKDWSTYTNLPMQVLSTFYWWVPDPTFINLKPMEIAFPPFDRQAFAAGDKRSSPSALTVDKYTSKDLGQLAPSAKDMIRALILDLPMVNDMLRDQLATGDSNWQVACRWLRANENVWKSWLPDPTQCYAQFGLYHEASGQYVTDRRFPSGLSCHACPSGTYSDKLVDERGLTFACLPCEAGTAQPSGASLKCEPCQSGEYQDQRGQKSCNRCGFGEYQDEQGRTGCKRCPPGTTTLGFGSKSIADCGCDVGTINAGDGGTMNCIPCMDGLHCPFGSTVSELKSGESVLGQDYTPVLKKGFFSTKDQPTEVFKCGTEEHCPGGKPGECAGGREVTPCAECPASTTWVDDTCHECNTWTIVLWMLAVCGFLLALTAAYYLMNPHVNAKATAREAVGMSASVTVALVQSLAIFGLMTVKWPRSFQAVSWNSRIFLLDIEDFSFSCLASGPTPLRYVFTILVFPAGILWLFFCFLASQRCWRKWKRSMTKNTAGHFIQVGFSTMSALALQPLMCYTHPNGLQSLLKHPGVLCGSGEHSMMLLAGILLLTCGVISFLAMCSWAVCKLPRWSTSNFDAVKSVAFLFARFRMDRWWFGVPLLLRGPLLSLCVVAATDFPPAQTTGGIFIIAAFLLLQVMAWPWKLPLLNILDTWVSVILLMLISITPKAESSAAEDLEVFHEVISIVLLAGIVVGLGSMASILGCVLANQFLCQKGIVTYRILDLISVNPQEVAKRLTKTAQQLLECQKTEERLQQLNPMDLGRIDAAIALLVTDVIGSDWYGSRRVNLSGFHEESQMSSADVQNDKTPSTAEEDAVVMATVVSDGPVCSTASLPSSEVDNEDLMVATDSDAILKVAPVVAVNL</sequence>
<feature type="transmembrane region" description="Helical" evidence="1">
    <location>
        <begin position="912"/>
        <end position="932"/>
    </location>
</feature>
<comment type="caution">
    <text evidence="3">The sequence shown here is derived from an EMBL/GenBank/DDBJ whole genome shotgun (WGS) entry which is preliminary data.</text>
</comment>
<dbReference type="PANTHER" id="PTHR46967">
    <property type="entry name" value="INSULIN-LIKE GROWTH FACTOR BINDING PROTEIN,N-TERMINAL"/>
    <property type="match status" value="1"/>
</dbReference>
<feature type="transmembrane region" description="Helical" evidence="1">
    <location>
        <begin position="964"/>
        <end position="983"/>
    </location>
</feature>
<feature type="transmembrane region" description="Helical" evidence="1">
    <location>
        <begin position="816"/>
        <end position="838"/>
    </location>
</feature>
<evidence type="ECO:0000256" key="1">
    <source>
        <dbReference type="SAM" id="Phobius"/>
    </source>
</evidence>
<dbReference type="Gene3D" id="2.10.50.10">
    <property type="entry name" value="Tumor Necrosis Factor Receptor, subunit A, domain 2"/>
    <property type="match status" value="2"/>
</dbReference>
<keyword evidence="1" id="KW-0472">Membrane</keyword>
<feature type="transmembrane region" description="Helical" evidence="1">
    <location>
        <begin position="715"/>
        <end position="737"/>
    </location>
</feature>
<organism evidence="3 4">
    <name type="scientific">Durusdinium trenchii</name>
    <dbReference type="NCBI Taxonomy" id="1381693"/>
    <lineage>
        <taxon>Eukaryota</taxon>
        <taxon>Sar</taxon>
        <taxon>Alveolata</taxon>
        <taxon>Dinophyceae</taxon>
        <taxon>Suessiales</taxon>
        <taxon>Symbiodiniaceae</taxon>
        <taxon>Durusdinium</taxon>
    </lineage>
</organism>
<dbReference type="InterPro" id="IPR009030">
    <property type="entry name" value="Growth_fac_rcpt_cys_sf"/>
</dbReference>
<gene>
    <name evidence="3" type="ORF">CCMP2556_LOCUS19073</name>
</gene>
<dbReference type="EMBL" id="CAXAMN010011002">
    <property type="protein sequence ID" value="CAK9033422.1"/>
    <property type="molecule type" value="Genomic_DNA"/>
</dbReference>
<feature type="domain" description="Tyrosine-protein kinase ephrin type A/B receptor-like" evidence="2">
    <location>
        <begin position="522"/>
        <end position="570"/>
    </location>
</feature>
<dbReference type="InterPro" id="IPR011641">
    <property type="entry name" value="Tyr-kin_ephrin_A/B_rcpt-like"/>
</dbReference>
<dbReference type="Proteomes" id="UP001642484">
    <property type="component" value="Unassembled WGS sequence"/>
</dbReference>
<evidence type="ECO:0000313" key="3">
    <source>
        <dbReference type="EMBL" id="CAK9033422.1"/>
    </source>
</evidence>
<feature type="transmembrane region" description="Helical" evidence="1">
    <location>
        <begin position="682"/>
        <end position="703"/>
    </location>
</feature>
<evidence type="ECO:0000259" key="2">
    <source>
        <dbReference type="Pfam" id="PF07699"/>
    </source>
</evidence>
<dbReference type="SUPFAM" id="SSF53850">
    <property type="entry name" value="Periplasmic binding protein-like II"/>
    <property type="match status" value="1"/>
</dbReference>
<dbReference type="Gene3D" id="3.40.190.10">
    <property type="entry name" value="Periplasmic binding protein-like II"/>
    <property type="match status" value="1"/>
</dbReference>
<feature type="transmembrane region" description="Helical" evidence="1">
    <location>
        <begin position="858"/>
        <end position="884"/>
    </location>
</feature>